<protein>
    <recommendedName>
        <fullName evidence="2">Alanine dehydrogenase/pyridine nucleotide transhydrogenase NAD(H)-binding domain-containing protein</fullName>
    </recommendedName>
</protein>
<evidence type="ECO:0000259" key="2">
    <source>
        <dbReference type="Pfam" id="PF01262"/>
    </source>
</evidence>
<dbReference type="PANTHER" id="PTHR11133:SF22">
    <property type="entry name" value="ALPHA-AMINOADIPIC SEMIALDEHYDE SYNTHASE, MITOCHONDRIAL"/>
    <property type="match status" value="1"/>
</dbReference>
<feature type="non-terminal residue" evidence="3">
    <location>
        <position position="1"/>
    </location>
</feature>
<dbReference type="GO" id="GO:0004753">
    <property type="term" value="F:saccharopine dehydrogenase activity"/>
    <property type="evidence" value="ECO:0007669"/>
    <property type="project" value="TreeGrafter"/>
</dbReference>
<dbReference type="InterPro" id="IPR007698">
    <property type="entry name" value="AlaDH/PNT_NAD(H)-bd"/>
</dbReference>
<organism evidence="3">
    <name type="scientific">marine sediment metagenome</name>
    <dbReference type="NCBI Taxonomy" id="412755"/>
    <lineage>
        <taxon>unclassified sequences</taxon>
        <taxon>metagenomes</taxon>
        <taxon>ecological metagenomes</taxon>
    </lineage>
</organism>
<accession>X0Z7P8</accession>
<gene>
    <name evidence="3" type="ORF">S01H4_19055</name>
</gene>
<dbReference type="Pfam" id="PF01262">
    <property type="entry name" value="AlaDh_PNT_C"/>
    <property type="match status" value="1"/>
</dbReference>
<dbReference type="GO" id="GO:0005737">
    <property type="term" value="C:cytoplasm"/>
    <property type="evidence" value="ECO:0007669"/>
    <property type="project" value="TreeGrafter"/>
</dbReference>
<keyword evidence="1" id="KW-0560">Oxidoreductase</keyword>
<reference evidence="3" key="1">
    <citation type="journal article" date="2014" name="Front. Microbiol.">
        <title>High frequency of phylogenetically diverse reductive dehalogenase-homologous genes in deep subseafloor sedimentary metagenomes.</title>
        <authorList>
            <person name="Kawai M."/>
            <person name="Futagami T."/>
            <person name="Toyoda A."/>
            <person name="Takaki Y."/>
            <person name="Nishi S."/>
            <person name="Hori S."/>
            <person name="Arai W."/>
            <person name="Tsubouchi T."/>
            <person name="Morono Y."/>
            <person name="Uchiyama I."/>
            <person name="Ito T."/>
            <person name="Fujiyama A."/>
            <person name="Inagaki F."/>
            <person name="Takami H."/>
        </authorList>
    </citation>
    <scope>NUCLEOTIDE SEQUENCE</scope>
    <source>
        <strain evidence="3">Expedition CK06-06</strain>
    </source>
</reference>
<dbReference type="AlphaFoldDB" id="X0Z7P8"/>
<dbReference type="EMBL" id="BART01008476">
    <property type="protein sequence ID" value="GAG54412.1"/>
    <property type="molecule type" value="Genomic_DNA"/>
</dbReference>
<dbReference type="GO" id="GO:0019878">
    <property type="term" value="P:lysine biosynthetic process via aminoadipic acid"/>
    <property type="evidence" value="ECO:0007669"/>
    <property type="project" value="TreeGrafter"/>
</dbReference>
<dbReference type="PANTHER" id="PTHR11133">
    <property type="entry name" value="SACCHAROPINE DEHYDROGENASE"/>
    <property type="match status" value="1"/>
</dbReference>
<evidence type="ECO:0000256" key="1">
    <source>
        <dbReference type="ARBA" id="ARBA00023002"/>
    </source>
</evidence>
<proteinExistence type="predicted"/>
<dbReference type="InterPro" id="IPR051168">
    <property type="entry name" value="AASS"/>
</dbReference>
<sequence>DILIAGAYWHLHAPILFKKEDLKENNFKTRVIADITCDIEGSIPTTLRPTTIDAPFYDYSPDTFSEALPFSSKDNITVMAIDNLPNELPRNASQDFGDELINNVLPLFIEGDEEEILERATICKNGELTSKYKYLESYVDS</sequence>
<evidence type="ECO:0000313" key="3">
    <source>
        <dbReference type="EMBL" id="GAG54412.1"/>
    </source>
</evidence>
<comment type="caution">
    <text evidence="3">The sequence shown here is derived from an EMBL/GenBank/DDBJ whole genome shotgun (WGS) entry which is preliminary data.</text>
</comment>
<name>X0Z7P8_9ZZZZ</name>
<feature type="domain" description="Alanine dehydrogenase/pyridine nucleotide transhydrogenase NAD(H)-binding" evidence="2">
    <location>
        <begin position="12"/>
        <end position="129"/>
    </location>
</feature>
<dbReference type="Gene3D" id="3.40.50.720">
    <property type="entry name" value="NAD(P)-binding Rossmann-like Domain"/>
    <property type="match status" value="1"/>
</dbReference>